<dbReference type="GO" id="GO:0005737">
    <property type="term" value="C:cytoplasm"/>
    <property type="evidence" value="ECO:0007669"/>
    <property type="project" value="TreeGrafter"/>
</dbReference>
<dbReference type="PANTHER" id="PTHR46264:SF7">
    <property type="entry name" value="TYROSINE--TRNA LIGASE"/>
    <property type="match status" value="1"/>
</dbReference>
<keyword evidence="7" id="KW-0472">Membrane</keyword>
<dbReference type="GO" id="GO:0005524">
    <property type="term" value="F:ATP binding"/>
    <property type="evidence" value="ECO:0007669"/>
    <property type="project" value="UniProtKB-KW"/>
</dbReference>
<dbReference type="SUPFAM" id="SSF52374">
    <property type="entry name" value="Nucleotidylyl transferase"/>
    <property type="match status" value="1"/>
</dbReference>
<keyword evidence="3 6" id="KW-0067">ATP-binding</keyword>
<sequence>MVKSGCKVKILMADWFAQMNQQIGGNLNKVRNIGLYNIEIWKAAGMALDRVEIVWLSDEISRHGDEYWPLVMDIARKNTVSGLTRYILVCIIWVFDVYFSWQYLIIKWRVI</sequence>
<evidence type="ECO:0000313" key="9">
    <source>
        <dbReference type="Proteomes" id="UP001054889"/>
    </source>
</evidence>
<dbReference type="InterPro" id="IPR014729">
    <property type="entry name" value="Rossmann-like_a/b/a_fold"/>
</dbReference>
<protein>
    <recommendedName>
        <fullName evidence="10">Tyrosine--tRNA ligase</fullName>
    </recommendedName>
</protein>
<dbReference type="Proteomes" id="UP001054889">
    <property type="component" value="Unassembled WGS sequence"/>
</dbReference>
<dbReference type="AlphaFoldDB" id="A0AAV5EHM7"/>
<keyword evidence="5 6" id="KW-0030">Aminoacyl-tRNA synthetase</keyword>
<evidence type="ECO:0008006" key="10">
    <source>
        <dbReference type="Google" id="ProtNLM"/>
    </source>
</evidence>
<reference evidence="8" key="2">
    <citation type="submission" date="2021-12" db="EMBL/GenBank/DDBJ databases">
        <title>Resequencing data analysis of finger millet.</title>
        <authorList>
            <person name="Hatakeyama M."/>
            <person name="Aluri S."/>
            <person name="Balachadran M.T."/>
            <person name="Sivarajan S.R."/>
            <person name="Poveda L."/>
            <person name="Shimizu-Inatsugi R."/>
            <person name="Schlapbach R."/>
            <person name="Sreeman S.M."/>
            <person name="Shimizu K.K."/>
        </authorList>
    </citation>
    <scope>NUCLEOTIDE SEQUENCE</scope>
</reference>
<name>A0AAV5EHM7_ELECO</name>
<keyword evidence="7" id="KW-0812">Transmembrane</keyword>
<dbReference type="GO" id="GO:0004831">
    <property type="term" value="F:tyrosine-tRNA ligase activity"/>
    <property type="evidence" value="ECO:0007669"/>
    <property type="project" value="TreeGrafter"/>
</dbReference>
<dbReference type="Gene3D" id="3.40.50.620">
    <property type="entry name" value="HUPs"/>
    <property type="match status" value="1"/>
</dbReference>
<feature type="transmembrane region" description="Helical" evidence="7">
    <location>
        <begin position="86"/>
        <end position="106"/>
    </location>
</feature>
<evidence type="ECO:0000256" key="4">
    <source>
        <dbReference type="ARBA" id="ARBA00022917"/>
    </source>
</evidence>
<keyword evidence="9" id="KW-1185">Reference proteome</keyword>
<dbReference type="PANTHER" id="PTHR46264">
    <property type="entry name" value="TYROSINE-TRNA LIGASE"/>
    <property type="match status" value="1"/>
</dbReference>
<evidence type="ECO:0000256" key="7">
    <source>
        <dbReference type="SAM" id="Phobius"/>
    </source>
</evidence>
<keyword evidence="1 6" id="KW-0436">Ligase</keyword>
<dbReference type="InterPro" id="IPR050489">
    <property type="entry name" value="Tyr-tRNA_synthase"/>
</dbReference>
<accession>A0AAV5EHM7</accession>
<organism evidence="8 9">
    <name type="scientific">Eleusine coracana subsp. coracana</name>
    <dbReference type="NCBI Taxonomy" id="191504"/>
    <lineage>
        <taxon>Eukaryota</taxon>
        <taxon>Viridiplantae</taxon>
        <taxon>Streptophyta</taxon>
        <taxon>Embryophyta</taxon>
        <taxon>Tracheophyta</taxon>
        <taxon>Spermatophyta</taxon>
        <taxon>Magnoliopsida</taxon>
        <taxon>Liliopsida</taxon>
        <taxon>Poales</taxon>
        <taxon>Poaceae</taxon>
        <taxon>PACMAD clade</taxon>
        <taxon>Chloridoideae</taxon>
        <taxon>Cynodonteae</taxon>
        <taxon>Eleusininae</taxon>
        <taxon>Eleusine</taxon>
    </lineage>
</organism>
<evidence type="ECO:0000256" key="1">
    <source>
        <dbReference type="ARBA" id="ARBA00022598"/>
    </source>
</evidence>
<evidence type="ECO:0000313" key="8">
    <source>
        <dbReference type="EMBL" id="GJN22057.1"/>
    </source>
</evidence>
<evidence type="ECO:0000256" key="3">
    <source>
        <dbReference type="ARBA" id="ARBA00022840"/>
    </source>
</evidence>
<comment type="similarity">
    <text evidence="6">Belongs to the class-I aminoacyl-tRNA synthetase family.</text>
</comment>
<keyword evidence="7" id="KW-1133">Transmembrane helix</keyword>
<dbReference type="EMBL" id="BQKI01000075">
    <property type="protein sequence ID" value="GJN22057.1"/>
    <property type="molecule type" value="Genomic_DNA"/>
</dbReference>
<evidence type="ECO:0000256" key="6">
    <source>
        <dbReference type="RuleBase" id="RU363036"/>
    </source>
</evidence>
<keyword evidence="4 6" id="KW-0648">Protein biosynthesis</keyword>
<gene>
    <name evidence="8" type="primary">gb09588</name>
    <name evidence="8" type="ORF">PR202_gb09588</name>
</gene>
<evidence type="ECO:0000256" key="2">
    <source>
        <dbReference type="ARBA" id="ARBA00022741"/>
    </source>
</evidence>
<comment type="caution">
    <text evidence="8">The sequence shown here is derived from an EMBL/GenBank/DDBJ whole genome shotgun (WGS) entry which is preliminary data.</text>
</comment>
<dbReference type="InterPro" id="IPR002305">
    <property type="entry name" value="aa-tRNA-synth_Ic"/>
</dbReference>
<reference evidence="8" key="1">
    <citation type="journal article" date="2018" name="DNA Res.">
        <title>Multiple hybrid de novo genome assembly of finger millet, an orphan allotetraploid crop.</title>
        <authorList>
            <person name="Hatakeyama M."/>
            <person name="Aluri S."/>
            <person name="Balachadran M.T."/>
            <person name="Sivarajan S.R."/>
            <person name="Patrignani A."/>
            <person name="Gruter S."/>
            <person name="Poveda L."/>
            <person name="Shimizu-Inatsugi R."/>
            <person name="Baeten J."/>
            <person name="Francoijs K.J."/>
            <person name="Nataraja K.N."/>
            <person name="Reddy Y.A.N."/>
            <person name="Phadnis S."/>
            <person name="Ravikumar R.L."/>
            <person name="Schlapbach R."/>
            <person name="Sreeman S.M."/>
            <person name="Shimizu K.K."/>
        </authorList>
    </citation>
    <scope>NUCLEOTIDE SEQUENCE</scope>
</reference>
<dbReference type="GO" id="GO:0006437">
    <property type="term" value="P:tyrosyl-tRNA aminoacylation"/>
    <property type="evidence" value="ECO:0007669"/>
    <property type="project" value="TreeGrafter"/>
</dbReference>
<dbReference type="Pfam" id="PF00579">
    <property type="entry name" value="tRNA-synt_1b"/>
    <property type="match status" value="1"/>
</dbReference>
<evidence type="ECO:0000256" key="5">
    <source>
        <dbReference type="ARBA" id="ARBA00023146"/>
    </source>
</evidence>
<proteinExistence type="inferred from homology"/>
<keyword evidence="2 6" id="KW-0547">Nucleotide-binding</keyword>